<dbReference type="RefSeq" id="WP_069296428.1">
    <property type="nucleotide sequence ID" value="NZ_MCRI01000023.1"/>
</dbReference>
<feature type="chain" id="PRO_5009128564" description="FG-GAP repeat protein" evidence="1">
    <location>
        <begin position="21"/>
        <end position="247"/>
    </location>
</feature>
<proteinExistence type="predicted"/>
<reference evidence="2 3" key="1">
    <citation type="submission" date="2016-07" db="EMBL/GenBank/DDBJ databases">
        <title>Draft Genome Sequence of Methylophaga muralis Bur 1.</title>
        <authorList>
            <person name="Vasilenko O.V."/>
            <person name="Doronina N.V."/>
            <person name="Shmareva M.N."/>
            <person name="Tarlachkov S.V."/>
            <person name="Mustakhimov I."/>
            <person name="Trotsenko Y.A."/>
        </authorList>
    </citation>
    <scope>NUCLEOTIDE SEQUENCE [LARGE SCALE GENOMIC DNA]</scope>
    <source>
        <strain evidence="2 3">Bur 1</strain>
    </source>
</reference>
<keyword evidence="1" id="KW-0732">Signal</keyword>
<dbReference type="EMBL" id="MCRI01000023">
    <property type="protein sequence ID" value="ODN66277.1"/>
    <property type="molecule type" value="Genomic_DNA"/>
</dbReference>
<evidence type="ECO:0000313" key="2">
    <source>
        <dbReference type="EMBL" id="ODN66277.1"/>
    </source>
</evidence>
<dbReference type="AlphaFoldDB" id="A0A1E3GQH7"/>
<accession>A0A1E3GQH7</accession>
<dbReference type="Proteomes" id="UP000094379">
    <property type="component" value="Unassembled WGS sequence"/>
</dbReference>
<name>A0A1E3GQH7_9GAMM</name>
<keyword evidence="3" id="KW-1185">Reference proteome</keyword>
<sequence>MNNYSIVLLLCLSLPYISQAQQTDKLYLIGDGRQSLARTDQSSWATHPAILQASDQAKNYWLEQNSVYEDDFRIMASTEGNFTRPESKQTAVLYLLSLWPRCCSNMGLAIIENEQLIRNIVFAGGTHHLYSVADINKDGLDELALIGGFGMGGSNETTLSLISLDNSSTTLFGRFPLVEENCATLSEHSEHNSFRILFDQNSPDEFRIEHYHSGCDDPPLSENPTSVSNVLIEAVDLKDDYIDLPIH</sequence>
<dbReference type="PATRIC" id="fig|291169.3.peg.2016"/>
<organism evidence="2 3">
    <name type="scientific">Methylophaga muralis</name>
    <dbReference type="NCBI Taxonomy" id="291169"/>
    <lineage>
        <taxon>Bacteria</taxon>
        <taxon>Pseudomonadati</taxon>
        <taxon>Pseudomonadota</taxon>
        <taxon>Gammaproteobacteria</taxon>
        <taxon>Thiotrichales</taxon>
        <taxon>Piscirickettsiaceae</taxon>
        <taxon>Methylophaga</taxon>
    </lineage>
</organism>
<evidence type="ECO:0000256" key="1">
    <source>
        <dbReference type="SAM" id="SignalP"/>
    </source>
</evidence>
<evidence type="ECO:0008006" key="4">
    <source>
        <dbReference type="Google" id="ProtNLM"/>
    </source>
</evidence>
<protein>
    <recommendedName>
        <fullName evidence="4">FG-GAP repeat protein</fullName>
    </recommendedName>
</protein>
<comment type="caution">
    <text evidence="2">The sequence shown here is derived from an EMBL/GenBank/DDBJ whole genome shotgun (WGS) entry which is preliminary data.</text>
</comment>
<feature type="signal peptide" evidence="1">
    <location>
        <begin position="1"/>
        <end position="20"/>
    </location>
</feature>
<evidence type="ECO:0000313" key="3">
    <source>
        <dbReference type="Proteomes" id="UP000094379"/>
    </source>
</evidence>
<gene>
    <name evidence="2" type="ORF">A9E74_02008</name>
</gene>